<organism evidence="2">
    <name type="scientific">virus sp. ctqEG8</name>
    <dbReference type="NCBI Taxonomy" id="2827998"/>
    <lineage>
        <taxon>Viruses</taxon>
    </lineage>
</organism>
<proteinExistence type="predicted"/>
<keyword evidence="1" id="KW-0812">Transmembrane</keyword>
<sequence>MWESLYHGYIVFAVTLFSVVGAFSVCVVACIILAMLANMLQELVIAFKDNWDEYQFFKYHEANFSVWLSSNGYKMEWDEENKKARWVKDDKK</sequence>
<feature type="transmembrane region" description="Helical" evidence="1">
    <location>
        <begin position="6"/>
        <end position="36"/>
    </location>
</feature>
<keyword evidence="1" id="KW-1133">Transmembrane helix</keyword>
<accession>A0A8S5RFS3</accession>
<evidence type="ECO:0000313" key="2">
    <source>
        <dbReference type="EMBL" id="DAE29836.1"/>
    </source>
</evidence>
<keyword evidence="1" id="KW-0472">Membrane</keyword>
<dbReference type="EMBL" id="BK059100">
    <property type="protein sequence ID" value="DAE29836.1"/>
    <property type="molecule type" value="Genomic_DNA"/>
</dbReference>
<name>A0A8S5RFS3_9VIRU</name>
<protein>
    <submittedName>
        <fullName evidence="2">Uncharacterized protein</fullName>
    </submittedName>
</protein>
<reference evidence="2" key="1">
    <citation type="journal article" date="2021" name="Proc. Natl. Acad. Sci. U.S.A.">
        <title>A Catalog of Tens of Thousands of Viruses from Human Metagenomes Reveals Hidden Associations with Chronic Diseases.</title>
        <authorList>
            <person name="Tisza M.J."/>
            <person name="Buck C.B."/>
        </authorList>
    </citation>
    <scope>NUCLEOTIDE SEQUENCE</scope>
    <source>
        <strain evidence="2">CtqEG8</strain>
    </source>
</reference>
<evidence type="ECO:0000256" key="1">
    <source>
        <dbReference type="SAM" id="Phobius"/>
    </source>
</evidence>